<feature type="region of interest" description="Disordered" evidence="1">
    <location>
        <begin position="1"/>
        <end position="27"/>
    </location>
</feature>
<name>A0A843AV19_METFO</name>
<dbReference type="EMBL" id="JADIIL010000014">
    <property type="protein sequence ID" value="MBF4474575.1"/>
    <property type="molecule type" value="Genomic_DNA"/>
</dbReference>
<dbReference type="RefSeq" id="WP_276698618.1">
    <property type="nucleotide sequence ID" value="NZ_JADIIL010000014.1"/>
</dbReference>
<organism evidence="2 3">
    <name type="scientific">Methanobacterium formicicum</name>
    <dbReference type="NCBI Taxonomy" id="2162"/>
    <lineage>
        <taxon>Archaea</taxon>
        <taxon>Methanobacteriati</taxon>
        <taxon>Methanobacteriota</taxon>
        <taxon>Methanomada group</taxon>
        <taxon>Methanobacteria</taxon>
        <taxon>Methanobacteriales</taxon>
        <taxon>Methanobacteriaceae</taxon>
        <taxon>Methanobacterium</taxon>
    </lineage>
</organism>
<reference evidence="2" key="1">
    <citation type="submission" date="2020-10" db="EMBL/GenBank/DDBJ databases">
        <title>Dehalococcoides mccartyi of a TCE/Cr reducing biochatode.</title>
        <authorList>
            <person name="Matturro B."/>
        </authorList>
    </citation>
    <scope>NUCLEOTIDE SEQUENCE</scope>
    <source>
        <strain evidence="2">Bin2</strain>
    </source>
</reference>
<dbReference type="Proteomes" id="UP000606900">
    <property type="component" value="Unassembled WGS sequence"/>
</dbReference>
<evidence type="ECO:0000313" key="2">
    <source>
        <dbReference type="EMBL" id="MBF4474575.1"/>
    </source>
</evidence>
<protein>
    <submittedName>
        <fullName evidence="2">Uncharacterized protein</fullName>
    </submittedName>
</protein>
<gene>
    <name evidence="2" type="ORF">ISP06_03760</name>
</gene>
<sequence length="73" mass="8217">MEGPKYRQSKLHPSMAPSHTPLPEGGALETITKQPNIIYENKPLQSLSIISREYSQNLEKLLTKTLLTTEVPK</sequence>
<evidence type="ECO:0000313" key="3">
    <source>
        <dbReference type="Proteomes" id="UP000606900"/>
    </source>
</evidence>
<dbReference type="AlphaFoldDB" id="A0A843AV19"/>
<accession>A0A843AV19</accession>
<proteinExistence type="predicted"/>
<evidence type="ECO:0000256" key="1">
    <source>
        <dbReference type="SAM" id="MobiDB-lite"/>
    </source>
</evidence>
<comment type="caution">
    <text evidence="2">The sequence shown here is derived from an EMBL/GenBank/DDBJ whole genome shotgun (WGS) entry which is preliminary data.</text>
</comment>